<dbReference type="GO" id="GO:0005634">
    <property type="term" value="C:nucleus"/>
    <property type="evidence" value="ECO:0007669"/>
    <property type="project" value="UniProtKB-SubCell"/>
</dbReference>
<feature type="compositionally biased region" description="Polar residues" evidence="11">
    <location>
        <begin position="309"/>
        <end position="322"/>
    </location>
</feature>
<feature type="compositionally biased region" description="Polar residues" evidence="11">
    <location>
        <begin position="55"/>
        <end position="75"/>
    </location>
</feature>
<keyword evidence="14" id="KW-1185">Reference proteome</keyword>
<evidence type="ECO:0000256" key="1">
    <source>
        <dbReference type="ARBA" id="ARBA00004123"/>
    </source>
</evidence>
<dbReference type="FunFam" id="3.30.160.60:FF:000027">
    <property type="entry name" value="zinc finger protein 3 homolog"/>
    <property type="match status" value="1"/>
</dbReference>
<dbReference type="Proteomes" id="UP000803844">
    <property type="component" value="Unassembled WGS sequence"/>
</dbReference>
<dbReference type="InterPro" id="IPR013087">
    <property type="entry name" value="Znf_C2H2_type"/>
</dbReference>
<feature type="region of interest" description="Disordered" evidence="11">
    <location>
        <begin position="180"/>
        <end position="219"/>
    </location>
</feature>
<comment type="caution">
    <text evidence="13">The sequence shown here is derived from an EMBL/GenBank/DDBJ whole genome shotgun (WGS) entry which is preliminary data.</text>
</comment>
<dbReference type="PROSITE" id="PS50157">
    <property type="entry name" value="ZINC_FINGER_C2H2_2"/>
    <property type="match status" value="2"/>
</dbReference>
<feature type="compositionally biased region" description="Low complexity" evidence="11">
    <location>
        <begin position="180"/>
        <end position="204"/>
    </location>
</feature>
<keyword evidence="7" id="KW-0238">DNA-binding</keyword>
<proteinExistence type="predicted"/>
<feature type="compositionally biased region" description="Low complexity" evidence="11">
    <location>
        <begin position="40"/>
        <end position="54"/>
    </location>
</feature>
<evidence type="ECO:0000256" key="2">
    <source>
        <dbReference type="ARBA" id="ARBA00022723"/>
    </source>
</evidence>
<name>A0A9P4Y8Q5_CRYP1</name>
<evidence type="ECO:0000256" key="9">
    <source>
        <dbReference type="ARBA" id="ARBA00023242"/>
    </source>
</evidence>
<dbReference type="GO" id="GO:0000978">
    <property type="term" value="F:RNA polymerase II cis-regulatory region sequence-specific DNA binding"/>
    <property type="evidence" value="ECO:0007669"/>
    <property type="project" value="InterPro"/>
</dbReference>
<dbReference type="AlphaFoldDB" id="A0A9P4Y8Q5"/>
<evidence type="ECO:0000256" key="4">
    <source>
        <dbReference type="ARBA" id="ARBA00022771"/>
    </source>
</evidence>
<evidence type="ECO:0000256" key="10">
    <source>
        <dbReference type="PROSITE-ProRule" id="PRU00042"/>
    </source>
</evidence>
<evidence type="ECO:0000256" key="11">
    <source>
        <dbReference type="SAM" id="MobiDB-lite"/>
    </source>
</evidence>
<feature type="region of interest" description="Disordered" evidence="11">
    <location>
        <begin position="16"/>
        <end position="83"/>
    </location>
</feature>
<gene>
    <name evidence="13" type="ORF">M406DRAFT_98857</name>
</gene>
<evidence type="ECO:0000313" key="14">
    <source>
        <dbReference type="Proteomes" id="UP000803844"/>
    </source>
</evidence>
<dbReference type="GO" id="GO:0000981">
    <property type="term" value="F:DNA-binding transcription factor activity, RNA polymerase II-specific"/>
    <property type="evidence" value="ECO:0007669"/>
    <property type="project" value="InterPro"/>
</dbReference>
<dbReference type="FunFam" id="3.30.160.60:FF:000141">
    <property type="entry name" value="C2H2 zinc finger protein"/>
    <property type="match status" value="1"/>
</dbReference>
<dbReference type="PANTHER" id="PTHR40626:SF11">
    <property type="entry name" value="ZINC FINGER PROTEIN YPR022C"/>
    <property type="match status" value="1"/>
</dbReference>
<feature type="domain" description="C2H2-type" evidence="12">
    <location>
        <begin position="447"/>
        <end position="469"/>
    </location>
</feature>
<comment type="subcellular location">
    <subcellularLocation>
        <location evidence="1">Nucleus</location>
    </subcellularLocation>
</comment>
<dbReference type="GO" id="GO:0000785">
    <property type="term" value="C:chromatin"/>
    <property type="evidence" value="ECO:0007669"/>
    <property type="project" value="TreeGrafter"/>
</dbReference>
<dbReference type="PANTHER" id="PTHR40626">
    <property type="entry name" value="MIP31509P"/>
    <property type="match status" value="1"/>
</dbReference>
<evidence type="ECO:0000256" key="3">
    <source>
        <dbReference type="ARBA" id="ARBA00022737"/>
    </source>
</evidence>
<evidence type="ECO:0000259" key="12">
    <source>
        <dbReference type="PROSITE" id="PS50157"/>
    </source>
</evidence>
<feature type="compositionally biased region" description="Low complexity" evidence="11">
    <location>
        <begin position="357"/>
        <end position="382"/>
    </location>
</feature>
<evidence type="ECO:0000256" key="5">
    <source>
        <dbReference type="ARBA" id="ARBA00022833"/>
    </source>
</evidence>
<keyword evidence="5" id="KW-0862">Zinc</keyword>
<feature type="region of interest" description="Disordered" evidence="11">
    <location>
        <begin position="308"/>
        <end position="412"/>
    </location>
</feature>
<keyword evidence="8" id="KW-0804">Transcription</keyword>
<dbReference type="SUPFAM" id="SSF57667">
    <property type="entry name" value="beta-beta-alpha zinc fingers"/>
    <property type="match status" value="1"/>
</dbReference>
<dbReference type="EMBL" id="MU032345">
    <property type="protein sequence ID" value="KAF3769029.1"/>
    <property type="molecule type" value="Genomic_DNA"/>
</dbReference>
<keyword evidence="6" id="KW-0805">Transcription regulation</keyword>
<evidence type="ECO:0000256" key="8">
    <source>
        <dbReference type="ARBA" id="ARBA00023163"/>
    </source>
</evidence>
<keyword evidence="9" id="KW-0539">Nucleus</keyword>
<evidence type="ECO:0000313" key="13">
    <source>
        <dbReference type="EMBL" id="KAF3769029.1"/>
    </source>
</evidence>
<keyword evidence="4 10" id="KW-0863">Zinc-finger</keyword>
<dbReference type="OrthoDB" id="654211at2759"/>
<organism evidence="13 14">
    <name type="scientific">Cryphonectria parasitica (strain ATCC 38755 / EP155)</name>
    <dbReference type="NCBI Taxonomy" id="660469"/>
    <lineage>
        <taxon>Eukaryota</taxon>
        <taxon>Fungi</taxon>
        <taxon>Dikarya</taxon>
        <taxon>Ascomycota</taxon>
        <taxon>Pezizomycotina</taxon>
        <taxon>Sordariomycetes</taxon>
        <taxon>Sordariomycetidae</taxon>
        <taxon>Diaporthales</taxon>
        <taxon>Cryphonectriaceae</taxon>
        <taxon>Cryphonectria-Endothia species complex</taxon>
        <taxon>Cryphonectria</taxon>
    </lineage>
</organism>
<dbReference type="InterPro" id="IPR051059">
    <property type="entry name" value="VerF-like"/>
</dbReference>
<feature type="domain" description="C2H2-type" evidence="12">
    <location>
        <begin position="418"/>
        <end position="446"/>
    </location>
</feature>
<keyword evidence="2" id="KW-0479">Metal-binding</keyword>
<dbReference type="SMART" id="SM00355">
    <property type="entry name" value="ZnF_C2H2"/>
    <property type="match status" value="2"/>
</dbReference>
<dbReference type="Gene3D" id="3.30.160.60">
    <property type="entry name" value="Classic Zinc Finger"/>
    <property type="match status" value="2"/>
</dbReference>
<dbReference type="PROSITE" id="PS00028">
    <property type="entry name" value="ZINC_FINGER_C2H2_1"/>
    <property type="match status" value="2"/>
</dbReference>
<evidence type="ECO:0000256" key="7">
    <source>
        <dbReference type="ARBA" id="ARBA00023125"/>
    </source>
</evidence>
<dbReference type="RefSeq" id="XP_040779990.1">
    <property type="nucleotide sequence ID" value="XM_040926430.1"/>
</dbReference>
<reference evidence="13" key="1">
    <citation type="journal article" date="2020" name="Phytopathology">
        <title>Genome sequence of the chestnut blight fungus Cryphonectria parasitica EP155: A fundamental resource for an archetypical invasive plant pathogen.</title>
        <authorList>
            <person name="Crouch J.A."/>
            <person name="Dawe A."/>
            <person name="Aerts A."/>
            <person name="Barry K."/>
            <person name="Churchill A.C.L."/>
            <person name="Grimwood J."/>
            <person name="Hillman B."/>
            <person name="Milgroom M.G."/>
            <person name="Pangilinan J."/>
            <person name="Smith M."/>
            <person name="Salamov A."/>
            <person name="Schmutz J."/>
            <person name="Yadav J."/>
            <person name="Grigoriev I.V."/>
            <person name="Nuss D."/>
        </authorList>
    </citation>
    <scope>NUCLEOTIDE SEQUENCE</scope>
    <source>
        <strain evidence="13">EP155</strain>
    </source>
</reference>
<dbReference type="InterPro" id="IPR036236">
    <property type="entry name" value="Znf_C2H2_sf"/>
</dbReference>
<protein>
    <recommendedName>
        <fullName evidence="12">C2H2-type domain-containing protein</fullName>
    </recommendedName>
</protein>
<keyword evidence="3" id="KW-0677">Repeat</keyword>
<dbReference type="Pfam" id="PF00096">
    <property type="entry name" value="zf-C2H2"/>
    <property type="match status" value="2"/>
</dbReference>
<dbReference type="GeneID" id="63843559"/>
<accession>A0A9P4Y8Q5</accession>
<dbReference type="GO" id="GO:0008270">
    <property type="term" value="F:zinc ion binding"/>
    <property type="evidence" value="ECO:0007669"/>
    <property type="project" value="UniProtKB-KW"/>
</dbReference>
<sequence length="546" mass="58380">MEPMMAQQQMAPAFYYYSPDPHSENRSHVPVLPSSPLPSTPVFSRPSSSCSQPSMNQTSKPSFTSAPQQVLTPQASPVRMHQQLHRPTIVLDTDKFEGVDGMCYPQTPALSTAGSVMSSPGSCDMLATPLNPMFSGLDGSAMGLKEEEVAQPVEQFPNLEWHSCASPPMTPVYLPPQQLSSCSSPAPGDFTSAATSTTTSCPSLSPSPPPPTYANSVTSEHPSLDFDFCDPRNLTVGTVNPTLAPDVSSSFSDVTPPVPHGLPIYDDFSDLASEDSFVQGLVHLGDQASRSRSSSGATSHSFSSYGDYETQSFGMPSPSDSGASCDGHRNKRAKKDHSNINVDTAAAAEADQSNAPDAQQSQQDGSDSQNGSQGGSAAAESSTPNGNASSGSDSGTPSSVPNRRGRKQSLTEDPSKTFVCELCNRRFRRQEHLKRHYRSLHTEDKPFECNECGKKFSRSDNLTQHQRTHGSGAIVMNLIDEHDMAGHYHHPAMYPAPPMAGGPSPEEYASYGKVLFQVASEIPVNTAGELSDSGDSAGKRKRKRAE</sequence>
<evidence type="ECO:0000256" key="6">
    <source>
        <dbReference type="ARBA" id="ARBA00023015"/>
    </source>
</evidence>
<feature type="region of interest" description="Disordered" evidence="11">
    <location>
        <begin position="524"/>
        <end position="546"/>
    </location>
</feature>
<feature type="compositionally biased region" description="Low complexity" evidence="11">
    <location>
        <begin position="389"/>
        <end position="399"/>
    </location>
</feature>